<organism evidence="1 2">
    <name type="scientific">Rhodanobacter ginsengisoli</name>
    <dbReference type="NCBI Taxonomy" id="418646"/>
    <lineage>
        <taxon>Bacteria</taxon>
        <taxon>Pseudomonadati</taxon>
        <taxon>Pseudomonadota</taxon>
        <taxon>Gammaproteobacteria</taxon>
        <taxon>Lysobacterales</taxon>
        <taxon>Rhodanobacteraceae</taxon>
        <taxon>Rhodanobacter</taxon>
    </lineage>
</organism>
<evidence type="ECO:0000313" key="1">
    <source>
        <dbReference type="EMBL" id="MFC5527839.1"/>
    </source>
</evidence>
<name>A0ABW0QU82_9GAMM</name>
<gene>
    <name evidence="1" type="ORF">ACFPPA_19020</name>
</gene>
<reference evidence="2" key="1">
    <citation type="journal article" date="2019" name="Int. J. Syst. Evol. Microbiol.">
        <title>The Global Catalogue of Microorganisms (GCM) 10K type strain sequencing project: providing services to taxonomists for standard genome sequencing and annotation.</title>
        <authorList>
            <consortium name="The Broad Institute Genomics Platform"/>
            <consortium name="The Broad Institute Genome Sequencing Center for Infectious Disease"/>
            <person name="Wu L."/>
            <person name="Ma J."/>
        </authorList>
    </citation>
    <scope>NUCLEOTIDE SEQUENCE [LARGE SCALE GENOMIC DNA]</scope>
    <source>
        <strain evidence="2">CGMCC 1.16619</strain>
    </source>
</reference>
<accession>A0ABW0QU82</accession>
<dbReference type="RefSeq" id="WP_377322836.1">
    <property type="nucleotide sequence ID" value="NZ_JBHSNF010000009.1"/>
</dbReference>
<dbReference type="Proteomes" id="UP001596114">
    <property type="component" value="Unassembled WGS sequence"/>
</dbReference>
<evidence type="ECO:0000313" key="2">
    <source>
        <dbReference type="Proteomes" id="UP001596114"/>
    </source>
</evidence>
<comment type="caution">
    <text evidence="1">The sequence shown here is derived from an EMBL/GenBank/DDBJ whole genome shotgun (WGS) entry which is preliminary data.</text>
</comment>
<protein>
    <submittedName>
        <fullName evidence="1">Uncharacterized protein</fullName>
    </submittedName>
</protein>
<dbReference type="EMBL" id="JBHSNF010000009">
    <property type="protein sequence ID" value="MFC5527839.1"/>
    <property type="molecule type" value="Genomic_DNA"/>
</dbReference>
<keyword evidence="2" id="KW-1185">Reference proteome</keyword>
<sequence>MQILDSQTDVASLAQFGSELVGMLAAGAIAELASRFGYARAFSREASVAIQEDLAACLAELRAKSLAPAEPFASSTVKYFRPNGTGLFALIECFVPTDNGAQVLVELVVTAKDANKYLCLEDLSSVV</sequence>
<proteinExistence type="predicted"/>